<keyword evidence="1" id="KW-0175">Coiled coil</keyword>
<gene>
    <name evidence="3" type="ORF">ADUPG1_000026</name>
</gene>
<feature type="region of interest" description="Disordered" evidence="2">
    <location>
        <begin position="1151"/>
        <end position="1185"/>
    </location>
</feature>
<feature type="region of interest" description="Disordered" evidence="2">
    <location>
        <begin position="481"/>
        <end position="525"/>
    </location>
</feature>
<feature type="compositionally biased region" description="Basic and acidic residues" evidence="2">
    <location>
        <begin position="379"/>
        <end position="414"/>
    </location>
</feature>
<feature type="region of interest" description="Disordered" evidence="2">
    <location>
        <begin position="1222"/>
        <end position="1360"/>
    </location>
</feature>
<accession>A0ABQ5K4S6</accession>
<feature type="non-terminal residue" evidence="3">
    <location>
        <position position="1400"/>
    </location>
</feature>
<feature type="compositionally biased region" description="Basic residues" evidence="2">
    <location>
        <begin position="1296"/>
        <end position="1318"/>
    </location>
</feature>
<sequence>MNEDEFHSFSDDLDLDIPIRVGDIKRDEEQELEEEPKPNPITPQPYQASSSSHNYDLEPVVSSMLARRVLSRIGTFKSPKVGTICVDPDNIPRKPVRSPSGHNVCVTVPDYIPSNSLPHENPMALADLDGPREISMPTPEEFLAMMTPPSKTSPIRSKPTRSKKPIKSPSGSGSNVFARMEKDLNERRMKQTSFLKTRESIELASCTFSPSVSRHAHSIRSDSFRALPLTDKSRIEKELEKKRLDIERKKRIRDEMIESSCTYVPPINSKSKKYVKELRDGSRELARREAEEKRKEEQREKDRLEEERKKKEAEIERRRVVAKQMMEEKEKKRIERFKKEHGCTFAPQVSHSVGEAGQLERSAHSGFYGEVLFEKCHEKQKDAKAKREQEEERRKKLEEEQKKANDRIYQEKEPTQFATPKAEDIRWIREQRRKWINEKRDELKKKRRNALNASRKNMAGQLERSAHSGFYGEVLFEKCHEKQKDAKAKREQEEERRKKLEEEQKKANDRIYQEKEPTQFATPKAEDIRWIREQRRKWINEKRDELKKKMKMIERRRVVAKQMMEEKEKKRIERFKKEHGCTFAPQVSHSVGEAGQLERSAHSGRKEEQREKDRLEEERKKKEAEIERRRVVAKQMMEEKEKKRIERFKKEHGCTFAPQVSHSVGEAGQLERSAHSGFYGEVLFEKCHEKQKDAKAKREQEEERRKKLEEEQKKANDRIYQEKEPTQFATPKAEDIRWIREQRRKWINEKRDELKKKMKMVSMSVAHTMFNEIMEEVVRMIGKWVREEEQWVSGVTNGSFVDSGYSGLKREDFPRLDQYLKCREIAEKKELEKLSKKRDEEGTSGELGKKELKKVESKLKSQSLLSESIHFKGNVVNRAIELESVYKKRMQKLIVPIHESEAEKYIREKKEKRELHRLRAQFVPKIVTSPKWRDGVIPNGGEGEDAEFDGSLTESVLRDDQGDKKKQQYVAPPILLTPDQKDLFTRLHGTAIIHMQNRENRRKKYEQEEIDSMKQAREHLTENARASVDEMLKGRRVQPPKCDKDIQSDVFLKSKLETNPELKRKVEREVQDKRMENVFKRASANVSGSLSGVVGAESGILPSHEEEEEAEMGNVADDVLGMDDLHIGGIVEDEKEGREEKEMLFDFHDDVEEQQEEEGDKEMTKPVSVEDRYDTEDKSDSEIETPSRFQLRTIYSNNEHIDHLNHVLDSLEHKLQVSALQHKSQSRTKYSARGVESHVHSHPLSSVRELDDEMDIEHSREYDKERRRKGMGREDDKYITEEGIRRNNGSELGKISSKKISSKKISSKKISSKRRKSREGRSQNLSKRERARQMIEVRERERKKREEIMRERKKRERSAKISLYRALDASISGVSLSGHVNSVDECGSHDVHGVDECGSH</sequence>
<protein>
    <submittedName>
        <fullName evidence="3">Uncharacterized protein</fullName>
    </submittedName>
</protein>
<dbReference type="EMBL" id="BQXS01000010">
    <property type="protein sequence ID" value="GKT27398.1"/>
    <property type="molecule type" value="Genomic_DNA"/>
</dbReference>
<feature type="region of interest" description="Disordered" evidence="2">
    <location>
        <begin position="586"/>
        <end position="625"/>
    </location>
</feature>
<feature type="region of interest" description="Disordered" evidence="2">
    <location>
        <begin position="379"/>
        <end position="424"/>
    </location>
</feature>
<feature type="compositionally biased region" description="Basic and acidic residues" evidence="2">
    <location>
        <begin position="599"/>
        <end position="625"/>
    </location>
</feature>
<feature type="region of interest" description="Disordered" evidence="2">
    <location>
        <begin position="690"/>
        <end position="716"/>
    </location>
</feature>
<evidence type="ECO:0000313" key="3">
    <source>
        <dbReference type="EMBL" id="GKT27398.1"/>
    </source>
</evidence>
<feature type="compositionally biased region" description="Basic and acidic residues" evidence="2">
    <location>
        <begin position="1161"/>
        <end position="1181"/>
    </location>
</feature>
<proteinExistence type="predicted"/>
<dbReference type="Proteomes" id="UP001057375">
    <property type="component" value="Unassembled WGS sequence"/>
</dbReference>
<feature type="region of interest" description="Disordered" evidence="2">
    <location>
        <begin position="144"/>
        <end position="177"/>
    </location>
</feature>
<feature type="region of interest" description="Disordered" evidence="2">
    <location>
        <begin position="17"/>
        <end position="53"/>
    </location>
</feature>
<evidence type="ECO:0000313" key="4">
    <source>
        <dbReference type="Proteomes" id="UP001057375"/>
    </source>
</evidence>
<comment type="caution">
    <text evidence="3">The sequence shown here is derived from an EMBL/GenBank/DDBJ whole genome shotgun (WGS) entry which is preliminary data.</text>
</comment>
<organism evidence="3 4">
    <name type="scientific">Aduncisulcus paluster</name>
    <dbReference type="NCBI Taxonomy" id="2918883"/>
    <lineage>
        <taxon>Eukaryota</taxon>
        <taxon>Metamonada</taxon>
        <taxon>Carpediemonas-like organisms</taxon>
        <taxon>Aduncisulcus</taxon>
    </lineage>
</organism>
<feature type="compositionally biased region" description="Polar residues" evidence="2">
    <location>
        <begin position="44"/>
        <end position="53"/>
    </location>
</feature>
<name>A0ABQ5K4S6_9EUKA</name>
<evidence type="ECO:0000256" key="2">
    <source>
        <dbReference type="SAM" id="MobiDB-lite"/>
    </source>
</evidence>
<feature type="compositionally biased region" description="Basic and acidic residues" evidence="2">
    <location>
        <begin position="481"/>
        <end position="517"/>
    </location>
</feature>
<reference evidence="3" key="1">
    <citation type="submission" date="2022-03" db="EMBL/GenBank/DDBJ databases">
        <title>Draft genome sequence of Aduncisulcus paluster, a free-living microaerophilic Fornicata.</title>
        <authorList>
            <person name="Yuyama I."/>
            <person name="Kume K."/>
            <person name="Tamura T."/>
            <person name="Inagaki Y."/>
            <person name="Hashimoto T."/>
        </authorList>
    </citation>
    <scope>NUCLEOTIDE SEQUENCE</scope>
    <source>
        <strain evidence="3">NY0171</strain>
    </source>
</reference>
<feature type="compositionally biased region" description="Basic and acidic residues" evidence="2">
    <location>
        <begin position="1256"/>
        <end position="1285"/>
    </location>
</feature>
<evidence type="ECO:0000256" key="1">
    <source>
        <dbReference type="SAM" id="Coils"/>
    </source>
</evidence>
<feature type="region of interest" description="Disordered" evidence="2">
    <location>
        <begin position="285"/>
        <end position="311"/>
    </location>
</feature>
<feature type="compositionally biased region" description="Acidic residues" evidence="2">
    <location>
        <begin position="1151"/>
        <end position="1160"/>
    </location>
</feature>
<feature type="coiled-coil region" evidence="1">
    <location>
        <begin position="536"/>
        <end position="570"/>
    </location>
</feature>
<feature type="compositionally biased region" description="Basic and acidic residues" evidence="2">
    <location>
        <begin position="1326"/>
        <end position="1350"/>
    </location>
</feature>
<keyword evidence="4" id="KW-1185">Reference proteome</keyword>